<dbReference type="Proteomes" id="UP000015102">
    <property type="component" value="Unassembled WGS sequence"/>
</dbReference>
<dbReference type="AlphaFoldDB" id="T1GE08"/>
<keyword evidence="3" id="KW-1185">Reference proteome</keyword>
<evidence type="ECO:0000256" key="1">
    <source>
        <dbReference type="SAM" id="MobiDB-lite"/>
    </source>
</evidence>
<reference evidence="3" key="1">
    <citation type="submission" date="2013-02" db="EMBL/GenBank/DDBJ databases">
        <authorList>
            <person name="Hughes D."/>
        </authorList>
    </citation>
    <scope>NUCLEOTIDE SEQUENCE</scope>
    <source>
        <strain>Durham</strain>
        <strain evidence="3">NC isolate 2 -- Noor lab</strain>
    </source>
</reference>
<evidence type="ECO:0000313" key="2">
    <source>
        <dbReference type="EnsemblMetazoa" id="MESCA001564-PA"/>
    </source>
</evidence>
<proteinExistence type="predicted"/>
<dbReference type="EnsemblMetazoa" id="MESCA001564-RA">
    <property type="protein sequence ID" value="MESCA001564-PA"/>
    <property type="gene ID" value="MESCA001564"/>
</dbReference>
<organism evidence="2 3">
    <name type="scientific">Megaselia scalaris</name>
    <name type="common">Humpbacked fly</name>
    <name type="synonym">Phora scalaris</name>
    <dbReference type="NCBI Taxonomy" id="36166"/>
    <lineage>
        <taxon>Eukaryota</taxon>
        <taxon>Metazoa</taxon>
        <taxon>Ecdysozoa</taxon>
        <taxon>Arthropoda</taxon>
        <taxon>Hexapoda</taxon>
        <taxon>Insecta</taxon>
        <taxon>Pterygota</taxon>
        <taxon>Neoptera</taxon>
        <taxon>Endopterygota</taxon>
        <taxon>Diptera</taxon>
        <taxon>Brachycera</taxon>
        <taxon>Muscomorpha</taxon>
        <taxon>Platypezoidea</taxon>
        <taxon>Phoridae</taxon>
        <taxon>Megaseliini</taxon>
        <taxon>Megaselia</taxon>
    </lineage>
</organism>
<dbReference type="STRING" id="36166.T1GE08"/>
<accession>T1GE08</accession>
<sequence>MFERENRREKILEAKFRESKLKVKVNNPQDQNDNLMTGGRINIEPIKGNVEQSEVEYLASIEEEKRRRASGDKDHRSVSLSPKYDPE</sequence>
<feature type="compositionally biased region" description="Basic and acidic residues" evidence="1">
    <location>
        <begin position="63"/>
        <end position="77"/>
    </location>
</feature>
<name>T1GE08_MEGSC</name>
<dbReference type="HOGENOM" id="CLU_2485910_0_0_1"/>
<dbReference type="EMBL" id="CAQQ02106967">
    <property type="status" value="NOT_ANNOTATED_CDS"/>
    <property type="molecule type" value="Genomic_DNA"/>
</dbReference>
<feature type="region of interest" description="Disordered" evidence="1">
    <location>
        <begin position="63"/>
        <end position="87"/>
    </location>
</feature>
<protein>
    <submittedName>
        <fullName evidence="2">Uncharacterized protein</fullName>
    </submittedName>
</protein>
<reference evidence="2" key="2">
    <citation type="submission" date="2015-06" db="UniProtKB">
        <authorList>
            <consortium name="EnsemblMetazoa"/>
        </authorList>
    </citation>
    <scope>IDENTIFICATION</scope>
</reference>
<evidence type="ECO:0000313" key="3">
    <source>
        <dbReference type="Proteomes" id="UP000015102"/>
    </source>
</evidence>